<dbReference type="RefSeq" id="WP_343805545.1">
    <property type="nucleotide sequence ID" value="NZ_BAAADE010000003.1"/>
</dbReference>
<dbReference type="EMBL" id="BAAADE010000003">
    <property type="protein sequence ID" value="GAA0606383.1"/>
    <property type="molecule type" value="Genomic_DNA"/>
</dbReference>
<evidence type="ECO:0000259" key="3">
    <source>
        <dbReference type="SMART" id="SM00062"/>
    </source>
</evidence>
<evidence type="ECO:0000256" key="2">
    <source>
        <dbReference type="SAM" id="SignalP"/>
    </source>
</evidence>
<proteinExistence type="predicted"/>
<dbReference type="Pfam" id="PF00497">
    <property type="entry name" value="SBP_bac_3"/>
    <property type="match status" value="1"/>
</dbReference>
<gene>
    <name evidence="4" type="ORF">GCM10008943_22490</name>
</gene>
<dbReference type="SMART" id="SM00062">
    <property type="entry name" value="PBPb"/>
    <property type="match status" value="1"/>
</dbReference>
<evidence type="ECO:0000256" key="1">
    <source>
        <dbReference type="ARBA" id="ARBA00022729"/>
    </source>
</evidence>
<dbReference type="SUPFAM" id="SSF53850">
    <property type="entry name" value="Periplasmic binding protein-like II"/>
    <property type="match status" value="1"/>
</dbReference>
<name>A0ABP3RF14_9HYPH</name>
<reference evidence="5" key="1">
    <citation type="journal article" date="2019" name="Int. J. Syst. Evol. Microbiol.">
        <title>The Global Catalogue of Microorganisms (GCM) 10K type strain sequencing project: providing services to taxonomists for standard genome sequencing and annotation.</title>
        <authorList>
            <consortium name="The Broad Institute Genomics Platform"/>
            <consortium name="The Broad Institute Genome Sequencing Center for Infectious Disease"/>
            <person name="Wu L."/>
            <person name="Ma J."/>
        </authorList>
    </citation>
    <scope>NUCLEOTIDE SEQUENCE [LARGE SCALE GENOMIC DNA]</scope>
    <source>
        <strain evidence="5">JCM 15115</strain>
    </source>
</reference>
<dbReference type="Gene3D" id="3.40.190.10">
    <property type="entry name" value="Periplasmic binding protein-like II"/>
    <property type="match status" value="2"/>
</dbReference>
<keyword evidence="5" id="KW-1185">Reference proteome</keyword>
<comment type="caution">
    <text evidence="4">The sequence shown here is derived from an EMBL/GenBank/DDBJ whole genome shotgun (WGS) entry which is preliminary data.</text>
</comment>
<dbReference type="InterPro" id="IPR001638">
    <property type="entry name" value="Solute-binding_3/MltF_N"/>
</dbReference>
<feature type="signal peptide" evidence="2">
    <location>
        <begin position="1"/>
        <end position="22"/>
    </location>
</feature>
<sequence>MLLKKLIGAITIAAALTIPAIAQEKDLLAAVKERGELVVGTELQFPPFDFIENGKQVGFNSDLFAEIGKELGVKVRFIDLPWSNVLPGLEAGKFDMVAGPNTLTKARLEKYYFNLPISGGAISIMKLAKNTDFKSPDDIEGKTFGAQRETVSAAKIREFGEGKNITVRDYSDNNQAYADMVAGRLDGVVAQSTNLYYAAKLREGMFEILKPAIGPMAWFSYLGRKDENSRALMEAIDAAILKTIQDGRMDDLQRKWFTVTMELPHTLPDPDM</sequence>
<feature type="domain" description="Solute-binding protein family 3/N-terminal" evidence="3">
    <location>
        <begin position="36"/>
        <end position="260"/>
    </location>
</feature>
<accession>A0ABP3RF14</accession>
<feature type="chain" id="PRO_5047476784" evidence="2">
    <location>
        <begin position="23"/>
        <end position="272"/>
    </location>
</feature>
<dbReference type="PANTHER" id="PTHR35936:SF38">
    <property type="entry name" value="GLUTAMINE-BINDING PERIPLASMIC PROTEIN"/>
    <property type="match status" value="1"/>
</dbReference>
<organism evidence="4 5">
    <name type="scientific">Paenochrobactrum glaciei</name>
    <dbReference type="NCBI Taxonomy" id="486407"/>
    <lineage>
        <taxon>Bacteria</taxon>
        <taxon>Pseudomonadati</taxon>
        <taxon>Pseudomonadota</taxon>
        <taxon>Alphaproteobacteria</taxon>
        <taxon>Hyphomicrobiales</taxon>
        <taxon>Brucellaceae</taxon>
        <taxon>Paenochrobactrum</taxon>
    </lineage>
</organism>
<evidence type="ECO:0000313" key="5">
    <source>
        <dbReference type="Proteomes" id="UP001424441"/>
    </source>
</evidence>
<dbReference type="PANTHER" id="PTHR35936">
    <property type="entry name" value="MEMBRANE-BOUND LYTIC MUREIN TRANSGLYCOSYLASE F"/>
    <property type="match status" value="1"/>
</dbReference>
<keyword evidence="1 2" id="KW-0732">Signal</keyword>
<protein>
    <submittedName>
        <fullName evidence="4">Transporter substrate-binding domain-containing protein</fullName>
    </submittedName>
</protein>
<dbReference type="Proteomes" id="UP001424441">
    <property type="component" value="Unassembled WGS sequence"/>
</dbReference>
<evidence type="ECO:0000313" key="4">
    <source>
        <dbReference type="EMBL" id="GAA0606383.1"/>
    </source>
</evidence>